<dbReference type="Gene3D" id="3.40.50.880">
    <property type="match status" value="1"/>
</dbReference>
<evidence type="ECO:0000313" key="4">
    <source>
        <dbReference type="Proteomes" id="UP000008385"/>
    </source>
</evidence>
<dbReference type="InterPro" id="IPR002818">
    <property type="entry name" value="DJ-1/PfpI"/>
</dbReference>
<dbReference type="AlphaFoldDB" id="F5XYI1"/>
<dbReference type="PANTHER" id="PTHR42733:SF12">
    <property type="entry name" value="PROTEINASE"/>
    <property type="match status" value="1"/>
</dbReference>
<dbReference type="CDD" id="cd03134">
    <property type="entry name" value="GATase1_PfpI_like"/>
    <property type="match status" value="1"/>
</dbReference>
<dbReference type="PANTHER" id="PTHR42733">
    <property type="entry name" value="DJ-1 PROTEIN"/>
    <property type="match status" value="1"/>
</dbReference>
<dbReference type="STRING" id="365046.Rta_20640"/>
<keyword evidence="4" id="KW-1185">Reference proteome</keyword>
<feature type="domain" description="DJ-1/PfpI" evidence="2">
    <location>
        <begin position="16"/>
        <end position="178"/>
    </location>
</feature>
<organism evidence="3 4">
    <name type="scientific">Ramlibacter tataouinensis (strain ATCC BAA-407 / DSM 14655 / LMG 21543 / TTB310)</name>
    <dbReference type="NCBI Taxonomy" id="365046"/>
    <lineage>
        <taxon>Bacteria</taxon>
        <taxon>Pseudomonadati</taxon>
        <taxon>Pseudomonadota</taxon>
        <taxon>Betaproteobacteria</taxon>
        <taxon>Burkholderiales</taxon>
        <taxon>Comamonadaceae</taxon>
        <taxon>Ramlibacter</taxon>
    </lineage>
</organism>
<dbReference type="InterPro" id="IPR006286">
    <property type="entry name" value="C56_PfpI-like"/>
</dbReference>
<dbReference type="NCBIfam" id="TIGR01382">
    <property type="entry name" value="PfpI"/>
    <property type="match status" value="1"/>
</dbReference>
<dbReference type="EMBL" id="CP000245">
    <property type="protein sequence ID" value="AEG93157.1"/>
    <property type="molecule type" value="Genomic_DNA"/>
</dbReference>
<dbReference type="PROSITE" id="PS51276">
    <property type="entry name" value="PEPTIDASE_C56_PFPI"/>
    <property type="match status" value="1"/>
</dbReference>
<sequence>MNEAHEIPQHLLGGQQVAILALDGVEQSELAQPRAALQEMGVITRLLSARRGSVQGVEHGRPADTFAVDMTFDKADAFAFDGVLLPGGEKNAAALRHHPQAQAFVRAMDEQGKPLAVICHGPWLLASAGLVQGRRMTSYPALADELRQAGARWEDAPAVRDGHWISSRTPQDLDAFIQGFKELLAERMKRSVAGTADDTLTAVGIDG</sequence>
<dbReference type="HOGENOM" id="CLU_000445_44_4_4"/>
<accession>F5XYI1</accession>
<gene>
    <name evidence="3" type="ordered locus">Rta_20640</name>
</gene>
<dbReference type="InterPro" id="IPR029062">
    <property type="entry name" value="Class_I_gatase-like"/>
</dbReference>
<evidence type="ECO:0000259" key="2">
    <source>
        <dbReference type="Pfam" id="PF01965"/>
    </source>
</evidence>
<dbReference type="RefSeq" id="WP_013901389.1">
    <property type="nucleotide sequence ID" value="NC_015677.1"/>
</dbReference>
<comment type="similarity">
    <text evidence="1">Belongs to the peptidase C56 family.</text>
</comment>
<name>F5XYI1_RAMTT</name>
<dbReference type="KEGG" id="rta:Rta_20640"/>
<dbReference type="MEROPS" id="C56.001"/>
<dbReference type="eggNOG" id="COG0693">
    <property type="taxonomic scope" value="Bacteria"/>
</dbReference>
<dbReference type="Pfam" id="PF01965">
    <property type="entry name" value="DJ-1_PfpI"/>
    <property type="match status" value="1"/>
</dbReference>
<evidence type="ECO:0000313" key="3">
    <source>
        <dbReference type="EMBL" id="AEG93157.1"/>
    </source>
</evidence>
<reference evidence="4" key="1">
    <citation type="submission" date="2006-01" db="EMBL/GenBank/DDBJ databases">
        <title>Genome of the cyst-dividing bacterium Ramlibacter tataouinensis.</title>
        <authorList>
            <person name="Barakat M."/>
            <person name="Ortet P."/>
            <person name="De Luca G."/>
            <person name="Jourlin-Castelli C."/>
            <person name="Ansaldi M."/>
            <person name="Py B."/>
            <person name="Fichant G."/>
            <person name="Coutinho P."/>
            <person name="Voulhoux R."/>
            <person name="Bastien O."/>
            <person name="Roy S."/>
            <person name="Marechal E."/>
            <person name="Henrissat B."/>
            <person name="Quentin Y."/>
            <person name="Noirot P."/>
            <person name="Filloux A."/>
            <person name="Mejean V."/>
            <person name="DuBow M."/>
            <person name="Barras F."/>
            <person name="Heulin T."/>
        </authorList>
    </citation>
    <scope>NUCLEOTIDE SEQUENCE [LARGE SCALE GENOMIC DNA]</scope>
    <source>
        <strain evidence="4">ATCC BAA-407 / DSM 14655 / LMG 21543 / TTB310</strain>
    </source>
</reference>
<dbReference type="Proteomes" id="UP000008385">
    <property type="component" value="Chromosome"/>
</dbReference>
<dbReference type="SUPFAM" id="SSF52317">
    <property type="entry name" value="Class I glutamine amidotransferase-like"/>
    <property type="match status" value="1"/>
</dbReference>
<evidence type="ECO:0000256" key="1">
    <source>
        <dbReference type="ARBA" id="ARBA00008542"/>
    </source>
</evidence>
<reference evidence="3 4" key="2">
    <citation type="journal article" date="2011" name="PLoS ONE">
        <title>The Cyst-Dividing Bacterium Ramlibacter tataouinensis TTB310 Genome Reveals a Well-Stocked Toolbox for Adaptation to a Desert Environment.</title>
        <authorList>
            <person name="De Luca G."/>
            <person name="Barakat M."/>
            <person name="Ortet P."/>
            <person name="Fochesato S."/>
            <person name="Jourlin-Castelli C."/>
            <person name="Ansaldi M."/>
            <person name="Py B."/>
            <person name="Fichant G."/>
            <person name="Coutinho P.M."/>
            <person name="Voulhoux R."/>
            <person name="Bastien O."/>
            <person name="Marechal E."/>
            <person name="Henrissat B."/>
            <person name="Quentin Y."/>
            <person name="Noirot P."/>
            <person name="Filloux A."/>
            <person name="Mejean V."/>
            <person name="Dubow M.S."/>
            <person name="Barras F."/>
            <person name="Barbe V."/>
            <person name="Weissenbach J."/>
            <person name="Mihalcescu I."/>
            <person name="Vermeglio A."/>
            <person name="Achouak W."/>
            <person name="Heulin T."/>
        </authorList>
    </citation>
    <scope>NUCLEOTIDE SEQUENCE [LARGE SCALE GENOMIC DNA]</scope>
    <source>
        <strain evidence="4">ATCC BAA-407 / DSM 14655 / LMG 21543 / TTB310</strain>
    </source>
</reference>
<protein>
    <recommendedName>
        <fullName evidence="2">DJ-1/PfpI domain-containing protein</fullName>
    </recommendedName>
</protein>
<proteinExistence type="inferred from homology"/>
<dbReference type="OrthoDB" id="9792284at2"/>